<name>A0A9X3I727_9ACTN</name>
<feature type="domain" description="Septum formation-related" evidence="3">
    <location>
        <begin position="116"/>
        <end position="346"/>
    </location>
</feature>
<keyword evidence="2" id="KW-0472">Membrane</keyword>
<dbReference type="RefSeq" id="WP_266063635.1">
    <property type="nucleotide sequence ID" value="NZ_JAPKFM010000035.1"/>
</dbReference>
<feature type="region of interest" description="Disordered" evidence="1">
    <location>
        <begin position="374"/>
        <end position="408"/>
    </location>
</feature>
<gene>
    <name evidence="4" type="ORF">OSB52_22730</name>
</gene>
<dbReference type="Proteomes" id="UP001143347">
    <property type="component" value="Unassembled WGS sequence"/>
</dbReference>
<evidence type="ECO:0000259" key="3">
    <source>
        <dbReference type="Pfam" id="PF13845"/>
    </source>
</evidence>
<keyword evidence="2" id="KW-0812">Transmembrane</keyword>
<feature type="compositionally biased region" description="Pro residues" evidence="1">
    <location>
        <begin position="388"/>
        <end position="408"/>
    </location>
</feature>
<dbReference type="InterPro" id="IPR026004">
    <property type="entry name" value="Septum_form"/>
</dbReference>
<keyword evidence="5" id="KW-1185">Reference proteome</keyword>
<accession>A0A9X3I727</accession>
<protein>
    <submittedName>
        <fullName evidence="4">Septum formation family protein</fullName>
    </submittedName>
</protein>
<organism evidence="4 5">
    <name type="scientific">Gordonia aquimaris</name>
    <dbReference type="NCBI Taxonomy" id="2984863"/>
    <lineage>
        <taxon>Bacteria</taxon>
        <taxon>Bacillati</taxon>
        <taxon>Actinomycetota</taxon>
        <taxon>Actinomycetes</taxon>
        <taxon>Mycobacteriales</taxon>
        <taxon>Gordoniaceae</taxon>
        <taxon>Gordonia</taxon>
    </lineage>
</organism>
<comment type="caution">
    <text evidence="4">The sequence shown here is derived from an EMBL/GenBank/DDBJ whole genome shotgun (WGS) entry which is preliminary data.</text>
</comment>
<dbReference type="AlphaFoldDB" id="A0A9X3I727"/>
<evidence type="ECO:0000256" key="1">
    <source>
        <dbReference type="SAM" id="MobiDB-lite"/>
    </source>
</evidence>
<dbReference type="EMBL" id="JAPKFM010000035">
    <property type="protein sequence ID" value="MCX2966896.1"/>
    <property type="molecule type" value="Genomic_DNA"/>
</dbReference>
<proteinExistence type="predicted"/>
<sequence>MNGDDDTPRDGADDDWVSVPGGETSEHDTSPHNAPPQDTPSADAADTPRDDEGRDWRRSLLRHPVRVVLSAVIIGAIVAGAIALAMGVFNESGSVGGTDIGEGERLAQNAFTQSVPGDCLDWPADNPGDPSKVACDQQHRFEVAGPLDTGLLPGSEFGESASWPGAGRFAAIRDEQCPVIVDAYLDGRLDPQGRFSVGMMYPSQVQWDKGARELRCGLQQTGADGMADQFVGRVAEQDQSFQWPPGTCIGIDPANRKPTGVAVNCTEAHAFQTTGTVVLSQRFGNPLSGKPWPGVEAQNDYLQSICPVQATRFLGGKQKLDATTLNVQWSVLSEPSWLAGSRTAVCYLGLPDRGGFATLVGDARSTLLINGKLPVPPPQAPPGRALPTPVPLPPGIAPNPDEVPAPAG</sequence>
<keyword evidence="2" id="KW-1133">Transmembrane helix</keyword>
<evidence type="ECO:0000256" key="2">
    <source>
        <dbReference type="SAM" id="Phobius"/>
    </source>
</evidence>
<feature type="region of interest" description="Disordered" evidence="1">
    <location>
        <begin position="1"/>
        <end position="54"/>
    </location>
</feature>
<reference evidence="4" key="1">
    <citation type="submission" date="2022-10" db="EMBL/GenBank/DDBJ databases">
        <title>WGS of marine actinomycetes from Thailand.</title>
        <authorList>
            <person name="Thawai C."/>
        </authorList>
    </citation>
    <scope>NUCLEOTIDE SEQUENCE</scope>
    <source>
        <strain evidence="4">SW21</strain>
    </source>
</reference>
<evidence type="ECO:0000313" key="4">
    <source>
        <dbReference type="EMBL" id="MCX2966896.1"/>
    </source>
</evidence>
<feature type="transmembrane region" description="Helical" evidence="2">
    <location>
        <begin position="67"/>
        <end position="89"/>
    </location>
</feature>
<feature type="compositionally biased region" description="Basic and acidic residues" evidence="1">
    <location>
        <begin position="1"/>
        <end position="11"/>
    </location>
</feature>
<evidence type="ECO:0000313" key="5">
    <source>
        <dbReference type="Proteomes" id="UP001143347"/>
    </source>
</evidence>
<dbReference type="Pfam" id="PF13845">
    <property type="entry name" value="Septum_form"/>
    <property type="match status" value="1"/>
</dbReference>